<feature type="domain" description="SAC3/GANP/THP3 conserved" evidence="2">
    <location>
        <begin position="659"/>
        <end position="914"/>
    </location>
</feature>
<organism evidence="3 4">
    <name type="scientific">Verticillium longisporum</name>
    <name type="common">Verticillium dahliae var. longisporum</name>
    <dbReference type="NCBI Taxonomy" id="100787"/>
    <lineage>
        <taxon>Eukaryota</taxon>
        <taxon>Fungi</taxon>
        <taxon>Dikarya</taxon>
        <taxon>Ascomycota</taxon>
        <taxon>Pezizomycotina</taxon>
        <taxon>Sordariomycetes</taxon>
        <taxon>Hypocreomycetidae</taxon>
        <taxon>Glomerellales</taxon>
        <taxon>Plectosphaerellaceae</taxon>
        <taxon>Verticillium</taxon>
    </lineage>
</organism>
<dbReference type="GO" id="GO:0005737">
    <property type="term" value="C:cytoplasm"/>
    <property type="evidence" value="ECO:0007669"/>
    <property type="project" value="TreeGrafter"/>
</dbReference>
<reference evidence="4" key="1">
    <citation type="submission" date="2015-05" db="EMBL/GenBank/DDBJ databases">
        <authorList>
            <person name="Fogelqvist Johan"/>
        </authorList>
    </citation>
    <scope>NUCLEOTIDE SEQUENCE [LARGE SCALE GENOMIC DNA]</scope>
</reference>
<sequence length="1054" mass="116794">SRHSCDIKDAAVVVPTTNGHNRDAEDYHIFPFLFPTYHKHWGGGTPSSYTVTWQARVPVPQCDKSAIDNASHPARCGGKAKSIRGAQVFDFNPTYRTTAKYLGWFDLDYSARNCSGISSHGRGHSDISSGVSPHSASSSPYAKEGPYGGFHELGKGKQTQSLEDAIRGLDVKDDPSSLGDDARFAQGLPKANYQSQQDIPDAIAGLQPDMDPRLREVLEALDDDAYVEEDDDIFQELAKDGREISQYEFEDQFGEEDDGWESDHTAKPNKEYNDDAAPELVTIDGAEPTAADQNEDWLEDFKQFKKDQKNPGVKPRGAAVDPSEVQSSMWTTTTMGGRRKKRKGALTNPSSYSMTSSSMVRTEQLTLLDARFDRIEEEYTSEMGGGDDLGSVSAVSAMSSVQGETRNDLDNILDDFLGKFTKPGKRTNKKARPQTGLEQLDEIRRGLGPARLRPQGYSLKPRIFGALAPSAADIAEPSITGLDGAGDVRWAKRNRTTTQRDTMNGFGAKRRAGSPADGASSDDGRKRKGNGALDRRKKVTTTNGKNANTSKPRPSNVTAFGTDTTDYDADPGTYDTEANSTYAKRIYDQLRKDRILPPKWPSDPGNPASKGAMAKYRETSKSYRDRARASLMAAGLIDDPDKPKRLEDAIDFKGICEDMCPNFEKITRITEFDVQQAEKDSQTSFPVISKMVKKLARSAAGQEAPLPMDVRSTAALRRTLDYLVDDLLEDEDNLPILHGYLWDRTRAIRRDFIFHSSMSAEEMKDQVYCLETIARFHVTSLHLLSRPDVTPEDFSEQQEIEQLGKALLSLMHAYDDSKAQGLVCENETEFRAYQLLFSANQPNILDNVQQEWANPRLWKDSDEIRTAVSLVEALQSTTDLHGPMGTAPHLAVSGAYNTYFKIVENPEVSYTMASRYDGWGSFGLDSKTHHRSRSTSADVGAAAAARERFSQSFHNRSASEAKGPRGASPTTIKRKRSVDDEQSTAVDSDTKKRKAAGNADLEQILRDAKETLSALRSSRMELDEGAGWFREQSEMMQQEEALSRRSSSAWGERL</sequence>
<feature type="non-terminal residue" evidence="3">
    <location>
        <position position="1054"/>
    </location>
</feature>
<feature type="region of interest" description="Disordered" evidence="1">
    <location>
        <begin position="593"/>
        <end position="621"/>
    </location>
</feature>
<dbReference type="PANTHER" id="PTHR12436">
    <property type="entry name" value="80 KDA MCM3-ASSOCIATED PROTEIN"/>
    <property type="match status" value="1"/>
</dbReference>
<dbReference type="InterPro" id="IPR045107">
    <property type="entry name" value="SAC3/GANP/THP3"/>
</dbReference>
<dbReference type="Pfam" id="PF03399">
    <property type="entry name" value="SAC3_GANP"/>
    <property type="match status" value="1"/>
</dbReference>
<feature type="compositionally biased region" description="Basic and acidic residues" evidence="1">
    <location>
        <begin position="261"/>
        <end position="273"/>
    </location>
</feature>
<evidence type="ECO:0000259" key="2">
    <source>
        <dbReference type="Pfam" id="PF03399"/>
    </source>
</evidence>
<feature type="region of interest" description="Disordered" evidence="1">
    <location>
        <begin position="253"/>
        <end position="274"/>
    </location>
</feature>
<name>A0A0G4MRR4_VERLO</name>
<dbReference type="GO" id="GO:0006406">
    <property type="term" value="P:mRNA export from nucleus"/>
    <property type="evidence" value="ECO:0007669"/>
    <property type="project" value="TreeGrafter"/>
</dbReference>
<feature type="compositionally biased region" description="Low complexity" evidence="1">
    <location>
        <begin position="128"/>
        <end position="139"/>
    </location>
</feature>
<feature type="compositionally biased region" description="Polar residues" evidence="1">
    <location>
        <begin position="1044"/>
        <end position="1054"/>
    </location>
</feature>
<dbReference type="AlphaFoldDB" id="A0A0G4MRR4"/>
<evidence type="ECO:0000313" key="3">
    <source>
        <dbReference type="EMBL" id="CRK36899.1"/>
    </source>
</evidence>
<protein>
    <recommendedName>
        <fullName evidence="2">SAC3/GANP/THP3 conserved domain-containing protein</fullName>
    </recommendedName>
</protein>
<feature type="region of interest" description="Disordered" evidence="1">
    <location>
        <begin position="490"/>
        <end position="576"/>
    </location>
</feature>
<feature type="region of interest" description="Disordered" evidence="1">
    <location>
        <begin position="1034"/>
        <end position="1054"/>
    </location>
</feature>
<dbReference type="InterPro" id="IPR007307">
    <property type="entry name" value="Ltv1"/>
</dbReference>
<evidence type="ECO:0000313" key="4">
    <source>
        <dbReference type="Proteomes" id="UP000045706"/>
    </source>
</evidence>
<proteinExistence type="predicted"/>
<gene>
    <name evidence="3" type="ORF">BN1723_015143</name>
</gene>
<accession>A0A0G4MRR4</accession>
<feature type="compositionally biased region" description="Low complexity" evidence="1">
    <location>
        <begin position="350"/>
        <end position="359"/>
    </location>
</feature>
<feature type="region of interest" description="Disordered" evidence="1">
    <location>
        <begin position="927"/>
        <end position="1002"/>
    </location>
</feature>
<dbReference type="Pfam" id="PF04180">
    <property type="entry name" value="LTV"/>
    <property type="match status" value="1"/>
</dbReference>
<feature type="region of interest" description="Disordered" evidence="1">
    <location>
        <begin position="118"/>
        <end position="159"/>
    </location>
</feature>
<feature type="compositionally biased region" description="Basic residues" evidence="1">
    <location>
        <begin position="422"/>
        <end position="432"/>
    </location>
</feature>
<feature type="region of interest" description="Disordered" evidence="1">
    <location>
        <begin position="420"/>
        <end position="441"/>
    </location>
</feature>
<dbReference type="PANTHER" id="PTHR12436:SF3">
    <property type="entry name" value="GERMINAL-CENTER ASSOCIATED NUCLEAR PROTEIN"/>
    <property type="match status" value="1"/>
</dbReference>
<feature type="non-terminal residue" evidence="3">
    <location>
        <position position="1"/>
    </location>
</feature>
<evidence type="ECO:0000256" key="1">
    <source>
        <dbReference type="SAM" id="MobiDB-lite"/>
    </source>
</evidence>
<feature type="region of interest" description="Disordered" evidence="1">
    <location>
        <begin position="303"/>
        <end position="360"/>
    </location>
</feature>
<dbReference type="EMBL" id="CVQI01029557">
    <property type="protein sequence ID" value="CRK36899.1"/>
    <property type="molecule type" value="Genomic_DNA"/>
</dbReference>
<dbReference type="GO" id="GO:0042274">
    <property type="term" value="P:ribosomal small subunit biogenesis"/>
    <property type="evidence" value="ECO:0007669"/>
    <property type="project" value="InterPro"/>
</dbReference>
<dbReference type="GO" id="GO:0070390">
    <property type="term" value="C:transcription export complex 2"/>
    <property type="evidence" value="ECO:0007669"/>
    <property type="project" value="TreeGrafter"/>
</dbReference>
<dbReference type="Proteomes" id="UP000045706">
    <property type="component" value="Unassembled WGS sequence"/>
</dbReference>
<dbReference type="InterPro" id="IPR005062">
    <property type="entry name" value="SAC3/GANP/THP3_conserved"/>
</dbReference>
<dbReference type="Gene3D" id="1.25.40.990">
    <property type="match status" value="1"/>
</dbReference>
<feature type="compositionally biased region" description="Polar residues" evidence="1">
    <location>
        <begin position="540"/>
        <end position="564"/>
    </location>
</feature>